<dbReference type="PANTHER" id="PTHR13789:SF318">
    <property type="entry name" value="GERANYLGERANYL DIPHOSPHATE REDUCTASE"/>
    <property type="match status" value="1"/>
</dbReference>
<dbReference type="AlphaFoldDB" id="A0A074NL72"/>
<evidence type="ECO:0000256" key="4">
    <source>
        <dbReference type="ARBA" id="ARBA00023002"/>
    </source>
</evidence>
<proteinExistence type="predicted"/>
<comment type="caution">
    <text evidence="7">The sequence shown here is derived from an EMBL/GenBank/DDBJ whole genome shotgun (WGS) entry which is preliminary data.</text>
</comment>
<evidence type="ECO:0000256" key="5">
    <source>
        <dbReference type="ARBA" id="ARBA00023033"/>
    </source>
</evidence>
<feature type="domain" description="FAD-binding" evidence="6">
    <location>
        <begin position="2"/>
        <end position="331"/>
    </location>
</feature>
<name>A0A074NL72_9SPHN</name>
<organism evidence="7 8">
    <name type="scientific">Erythrobacter litoralis</name>
    <dbReference type="NCBI Taxonomy" id="39960"/>
    <lineage>
        <taxon>Bacteria</taxon>
        <taxon>Pseudomonadati</taxon>
        <taxon>Pseudomonadota</taxon>
        <taxon>Alphaproteobacteria</taxon>
        <taxon>Sphingomonadales</taxon>
        <taxon>Erythrobacteraceae</taxon>
        <taxon>Erythrobacter/Porphyrobacter group</taxon>
        <taxon>Erythrobacter</taxon>
    </lineage>
</organism>
<evidence type="ECO:0000256" key="1">
    <source>
        <dbReference type="ARBA" id="ARBA00001974"/>
    </source>
</evidence>
<dbReference type="Gene3D" id="3.50.50.60">
    <property type="entry name" value="FAD/NAD(P)-binding domain"/>
    <property type="match status" value="1"/>
</dbReference>
<evidence type="ECO:0000256" key="3">
    <source>
        <dbReference type="ARBA" id="ARBA00022827"/>
    </source>
</evidence>
<dbReference type="InterPro" id="IPR036188">
    <property type="entry name" value="FAD/NAD-bd_sf"/>
</dbReference>
<gene>
    <name evidence="7" type="ORF">EH32_05280</name>
</gene>
<protein>
    <recommendedName>
        <fullName evidence="6">FAD-binding domain-containing protein</fullName>
    </recommendedName>
</protein>
<reference evidence="7 8" key="1">
    <citation type="submission" date="2014-04" db="EMBL/GenBank/DDBJ databases">
        <title>A comprehensive comparison of genomes of Erythrobacter spp. Strains.</title>
        <authorList>
            <person name="Zheng Q."/>
        </authorList>
    </citation>
    <scope>NUCLEOTIDE SEQUENCE [LARGE SCALE GENOMIC DNA]</scope>
    <source>
        <strain evidence="7 8">DSM 8509</strain>
    </source>
</reference>
<dbReference type="Pfam" id="PF01494">
    <property type="entry name" value="FAD_binding_3"/>
    <property type="match status" value="1"/>
</dbReference>
<keyword evidence="5" id="KW-0503">Monooxygenase</keyword>
<dbReference type="RefSeq" id="WP_051697503.1">
    <property type="nucleotide sequence ID" value="NZ_CP017057.1"/>
</dbReference>
<dbReference type="SUPFAM" id="SSF54373">
    <property type="entry name" value="FAD-linked reductases, C-terminal domain"/>
    <property type="match status" value="1"/>
</dbReference>
<evidence type="ECO:0000259" key="6">
    <source>
        <dbReference type="Pfam" id="PF01494"/>
    </source>
</evidence>
<keyword evidence="3" id="KW-0274">FAD</keyword>
<dbReference type="PANTHER" id="PTHR13789">
    <property type="entry name" value="MONOOXYGENASE"/>
    <property type="match status" value="1"/>
</dbReference>
<evidence type="ECO:0000313" key="8">
    <source>
        <dbReference type="Proteomes" id="UP000027866"/>
    </source>
</evidence>
<accession>A0A074NL72</accession>
<keyword evidence="4" id="KW-0560">Oxidoreductase</keyword>
<dbReference type="SUPFAM" id="SSF51905">
    <property type="entry name" value="FAD/NAD(P)-binding domain"/>
    <property type="match status" value="1"/>
</dbReference>
<comment type="cofactor">
    <cofactor evidence="1">
        <name>FAD</name>
        <dbReference type="ChEBI" id="CHEBI:57692"/>
    </cofactor>
</comment>
<dbReference type="InterPro" id="IPR002938">
    <property type="entry name" value="FAD-bd"/>
</dbReference>
<keyword evidence="8" id="KW-1185">Reference proteome</keyword>
<dbReference type="GO" id="GO:0071949">
    <property type="term" value="F:FAD binding"/>
    <property type="evidence" value="ECO:0007669"/>
    <property type="project" value="InterPro"/>
</dbReference>
<dbReference type="GO" id="GO:0004497">
    <property type="term" value="F:monooxygenase activity"/>
    <property type="evidence" value="ECO:0007669"/>
    <property type="project" value="UniProtKB-KW"/>
</dbReference>
<sequence>MAIIGGGVGGLTAGIALRGAGYDPVIYERAAEFGEVGAGISLSPNAVKGLESLGFTDFLARNANEPMDQFLFHWESGEELLRYDRRDTRATYGAAYYQMHRADLLAGLVDAFGTERCVMGAALTGLEQGGATARIAFADGNEVEADIVIAADGLRSAVREMLFDPGQPRFSGHVAWRALVPGDRLSPRASEASSINHIGPGQNLVTYPVRGRSLVNVVALTRAEGWTEESWNARAAPAELAALFGGWADYVGEVIAAIPGDALYRWGLFVREPLVSWVKGRIALLGDAAHPMLPYMGQGASSTIEDAVVLGRCFAAAADPLEALRLYETARIERACFLQAESNVGGDRLQALDPYALRDNPPKNEDALGIFSYDPARVELA</sequence>
<evidence type="ECO:0000256" key="2">
    <source>
        <dbReference type="ARBA" id="ARBA00022630"/>
    </source>
</evidence>
<dbReference type="Proteomes" id="UP000027866">
    <property type="component" value="Unassembled WGS sequence"/>
</dbReference>
<dbReference type="EMBL" id="JMIX01000003">
    <property type="protein sequence ID" value="KEO98527.1"/>
    <property type="molecule type" value="Genomic_DNA"/>
</dbReference>
<keyword evidence="2" id="KW-0285">Flavoprotein</keyword>
<dbReference type="InterPro" id="IPR050493">
    <property type="entry name" value="FAD-dep_Monooxygenase_BioMet"/>
</dbReference>
<evidence type="ECO:0000313" key="7">
    <source>
        <dbReference type="EMBL" id="KEO98527.1"/>
    </source>
</evidence>